<name>A0A0E9R3S0_ANGAN</name>
<proteinExistence type="predicted"/>
<evidence type="ECO:0000313" key="1">
    <source>
        <dbReference type="EMBL" id="JAH23402.1"/>
    </source>
</evidence>
<dbReference type="AlphaFoldDB" id="A0A0E9R3S0"/>
<sequence>MVNHPSPPVEYRQGQEW</sequence>
<organism evidence="1">
    <name type="scientific">Anguilla anguilla</name>
    <name type="common">European freshwater eel</name>
    <name type="synonym">Muraena anguilla</name>
    <dbReference type="NCBI Taxonomy" id="7936"/>
    <lineage>
        <taxon>Eukaryota</taxon>
        <taxon>Metazoa</taxon>
        <taxon>Chordata</taxon>
        <taxon>Craniata</taxon>
        <taxon>Vertebrata</taxon>
        <taxon>Euteleostomi</taxon>
        <taxon>Actinopterygii</taxon>
        <taxon>Neopterygii</taxon>
        <taxon>Teleostei</taxon>
        <taxon>Anguilliformes</taxon>
        <taxon>Anguillidae</taxon>
        <taxon>Anguilla</taxon>
    </lineage>
</organism>
<dbReference type="EMBL" id="GBXM01085175">
    <property type="protein sequence ID" value="JAH23402.1"/>
    <property type="molecule type" value="Transcribed_RNA"/>
</dbReference>
<accession>A0A0E9R3S0</accession>
<reference evidence="1" key="2">
    <citation type="journal article" date="2015" name="Fish Shellfish Immunol.">
        <title>Early steps in the European eel (Anguilla anguilla)-Vibrio vulnificus interaction in the gills: Role of the RtxA13 toxin.</title>
        <authorList>
            <person name="Callol A."/>
            <person name="Pajuelo D."/>
            <person name="Ebbesson L."/>
            <person name="Teles M."/>
            <person name="MacKenzie S."/>
            <person name="Amaro C."/>
        </authorList>
    </citation>
    <scope>NUCLEOTIDE SEQUENCE</scope>
</reference>
<reference evidence="1" key="1">
    <citation type="submission" date="2014-11" db="EMBL/GenBank/DDBJ databases">
        <authorList>
            <person name="Amaro Gonzalez C."/>
        </authorList>
    </citation>
    <scope>NUCLEOTIDE SEQUENCE</scope>
</reference>
<protein>
    <submittedName>
        <fullName evidence="1">Uncharacterized protein</fullName>
    </submittedName>
</protein>